<dbReference type="EMBL" id="MPSH01000005">
    <property type="protein sequence ID" value="PNH34535.1"/>
    <property type="molecule type" value="Genomic_DNA"/>
</dbReference>
<evidence type="ECO:0000313" key="1">
    <source>
        <dbReference type="EMBL" id="PNH34535.1"/>
    </source>
</evidence>
<proteinExistence type="predicted"/>
<sequence length="55" mass="5811">MRRLGLVTFCSMLPCPMPHASVAPVAPVAPVALVVPRLSVSAVLMWARAGGLARW</sequence>
<reference evidence="1 2" key="1">
    <citation type="submission" date="2017-12" db="EMBL/GenBank/DDBJ databases">
        <title>Comparative genomics yields insights into virulence evolution of Verticillium dahliae.</title>
        <authorList>
            <person name="Fan R."/>
            <person name="Armitage A.D."/>
            <person name="Cascant-Lopez E."/>
            <person name="Sobczyk M."/>
            <person name="Cockerton H.M."/>
            <person name="Harrison R.J."/>
        </authorList>
    </citation>
    <scope>NUCLEOTIDE SEQUENCE [LARGE SCALE GENOMIC DNA]</scope>
    <source>
        <strain evidence="1 2">12008</strain>
    </source>
</reference>
<dbReference type="Proteomes" id="UP000236305">
    <property type="component" value="Unassembled WGS sequence"/>
</dbReference>
<protein>
    <submittedName>
        <fullName evidence="1">Uncharacterized protein</fullName>
    </submittedName>
</protein>
<evidence type="ECO:0000313" key="2">
    <source>
        <dbReference type="Proteomes" id="UP000236305"/>
    </source>
</evidence>
<comment type="caution">
    <text evidence="1">The sequence shown here is derived from an EMBL/GenBank/DDBJ whole genome shotgun (WGS) entry which is preliminary data.</text>
</comment>
<accession>A0AA44WRP9</accession>
<name>A0AA44WRP9_VERDA</name>
<organism evidence="1 2">
    <name type="scientific">Verticillium dahliae</name>
    <name type="common">Verticillium wilt</name>
    <dbReference type="NCBI Taxonomy" id="27337"/>
    <lineage>
        <taxon>Eukaryota</taxon>
        <taxon>Fungi</taxon>
        <taxon>Dikarya</taxon>
        <taxon>Ascomycota</taxon>
        <taxon>Pezizomycotina</taxon>
        <taxon>Sordariomycetes</taxon>
        <taxon>Hypocreomycetidae</taxon>
        <taxon>Glomerellales</taxon>
        <taxon>Plectosphaerellaceae</taxon>
        <taxon>Verticillium</taxon>
    </lineage>
</organism>
<gene>
    <name evidence="1" type="ORF">BJF96_g2064</name>
</gene>
<dbReference type="AlphaFoldDB" id="A0AA44WRP9"/>